<dbReference type="EC" id="6.3.2.3" evidence="10"/>
<dbReference type="InterPro" id="IPR004218">
    <property type="entry name" value="GSHS_ATP-bd"/>
</dbReference>
<dbReference type="Pfam" id="PF02951">
    <property type="entry name" value="GSH-S_N"/>
    <property type="match status" value="1"/>
</dbReference>
<evidence type="ECO:0000256" key="8">
    <source>
        <dbReference type="ARBA" id="ARBA00022842"/>
    </source>
</evidence>
<organism evidence="13">
    <name type="scientific">Atelocyanobacterium thalassa (isolate ALOHA)</name>
    <dbReference type="NCBI Taxonomy" id="1453429"/>
    <lineage>
        <taxon>Bacteria</taxon>
        <taxon>Bacillati</taxon>
        <taxon>Cyanobacteriota</taxon>
        <taxon>Cyanophyceae</taxon>
        <taxon>Oscillatoriophycideae</taxon>
        <taxon>Chroococcales</taxon>
        <taxon>Aphanothecaceae</taxon>
        <taxon>Candidatus Atelocyanobacterium</taxon>
        <taxon>Candidatus Atelocyanobacterium thalassae</taxon>
    </lineage>
</organism>
<keyword evidence="8" id="KW-0460">Magnesium</keyword>
<dbReference type="PATRIC" id="fig|713887.8.peg.898"/>
<dbReference type="InterPro" id="IPR004215">
    <property type="entry name" value="GSHS_N"/>
</dbReference>
<evidence type="ECO:0000256" key="3">
    <source>
        <dbReference type="ARBA" id="ARBA00022598"/>
    </source>
</evidence>
<dbReference type="GO" id="GO:0005737">
    <property type="term" value="C:cytoplasm"/>
    <property type="evidence" value="ECO:0007669"/>
    <property type="project" value="TreeGrafter"/>
</dbReference>
<dbReference type="Gene3D" id="3.30.470.20">
    <property type="entry name" value="ATP-grasp fold, B domain"/>
    <property type="match status" value="1"/>
</dbReference>
<dbReference type="Gene3D" id="3.40.50.20">
    <property type="match status" value="1"/>
</dbReference>
<dbReference type="InterPro" id="IPR013815">
    <property type="entry name" value="ATP_grasp_subdomain_1"/>
</dbReference>
<feature type="domain" description="ATP-grasp" evidence="11">
    <location>
        <begin position="133"/>
        <end position="317"/>
    </location>
</feature>
<dbReference type="STRING" id="1453429.UCYN_09640"/>
<evidence type="ECO:0000256" key="7">
    <source>
        <dbReference type="ARBA" id="ARBA00022840"/>
    </source>
</evidence>
<dbReference type="NCBIfam" id="NF003573">
    <property type="entry name" value="PRK05246.1"/>
    <property type="match status" value="1"/>
</dbReference>
<evidence type="ECO:0000256" key="2">
    <source>
        <dbReference type="ARBA" id="ARBA00001946"/>
    </source>
</evidence>
<evidence type="ECO:0000256" key="6">
    <source>
        <dbReference type="ARBA" id="ARBA00022741"/>
    </source>
</evidence>
<keyword evidence="13" id="KW-1185">Reference proteome</keyword>
<dbReference type="GO" id="GO:0046872">
    <property type="term" value="F:metal ion binding"/>
    <property type="evidence" value="ECO:0007669"/>
    <property type="project" value="UniProtKB-KW"/>
</dbReference>
<dbReference type="InterPro" id="IPR016185">
    <property type="entry name" value="PreATP-grasp_dom_sf"/>
</dbReference>
<keyword evidence="6 10" id="KW-0547">Nucleotide-binding</keyword>
<dbReference type="OrthoDB" id="9785415at2"/>
<dbReference type="HAMAP" id="MF_00162">
    <property type="entry name" value="GSH_S"/>
    <property type="match status" value="1"/>
</dbReference>
<keyword evidence="9" id="KW-0464">Manganese</keyword>
<keyword evidence="3 10" id="KW-0436">Ligase</keyword>
<keyword evidence="4 10" id="KW-0317">Glutathione biosynthesis</keyword>
<keyword evidence="5" id="KW-0479">Metal-binding</keyword>
<dbReference type="InterPro" id="IPR006284">
    <property type="entry name" value="Glut_synth_pro"/>
</dbReference>
<dbReference type="GO" id="GO:0005524">
    <property type="term" value="F:ATP binding"/>
    <property type="evidence" value="ECO:0007669"/>
    <property type="project" value="UniProtKB-UniRule"/>
</dbReference>
<dbReference type="NCBIfam" id="TIGR01380">
    <property type="entry name" value="glut_syn"/>
    <property type="match status" value="1"/>
</dbReference>
<dbReference type="Proteomes" id="UP000001405">
    <property type="component" value="Chromosome"/>
</dbReference>
<dbReference type="HOGENOM" id="CLU_068239_0_0_3"/>
<dbReference type="Gene3D" id="3.30.1490.20">
    <property type="entry name" value="ATP-grasp fold, A domain"/>
    <property type="match status" value="1"/>
</dbReference>
<evidence type="ECO:0000256" key="4">
    <source>
        <dbReference type="ARBA" id="ARBA00022684"/>
    </source>
</evidence>
<comment type="catalytic activity">
    <reaction evidence="10">
        <text>gamma-L-glutamyl-L-cysteine + glycine + ATP = glutathione + ADP + phosphate + H(+)</text>
        <dbReference type="Rhea" id="RHEA:13557"/>
        <dbReference type="ChEBI" id="CHEBI:15378"/>
        <dbReference type="ChEBI" id="CHEBI:30616"/>
        <dbReference type="ChEBI" id="CHEBI:43474"/>
        <dbReference type="ChEBI" id="CHEBI:57305"/>
        <dbReference type="ChEBI" id="CHEBI:57925"/>
        <dbReference type="ChEBI" id="CHEBI:58173"/>
        <dbReference type="ChEBI" id="CHEBI:456216"/>
        <dbReference type="EC" id="6.3.2.3"/>
    </reaction>
</comment>
<comment type="cofactor">
    <cofactor evidence="1">
        <name>Mn(2+)</name>
        <dbReference type="ChEBI" id="CHEBI:29035"/>
    </cofactor>
</comment>
<evidence type="ECO:0000259" key="11">
    <source>
        <dbReference type="PROSITE" id="PS50975"/>
    </source>
</evidence>
<dbReference type="UniPathway" id="UPA00142">
    <property type="reaction ID" value="UER00210"/>
</dbReference>
<gene>
    <name evidence="10" type="primary">gshB</name>
    <name evidence="12" type="ordered locus">UCYN_09640</name>
</gene>
<keyword evidence="7 10" id="KW-0067">ATP-binding</keyword>
<dbReference type="PROSITE" id="PS50975">
    <property type="entry name" value="ATP_GRASP"/>
    <property type="match status" value="1"/>
</dbReference>
<protein>
    <recommendedName>
        <fullName evidence="10">Glutathione synthetase</fullName>
        <ecNumber evidence="10">6.3.2.3</ecNumber>
    </recommendedName>
    <alternativeName>
        <fullName evidence="10">GSH synthetase</fullName>
        <shortName evidence="10">GSH-S</shortName>
        <shortName evidence="10">GSHase</shortName>
    </alternativeName>
    <alternativeName>
        <fullName evidence="10">Glutathione synthase</fullName>
    </alternativeName>
</protein>
<reference evidence="12 13" key="1">
    <citation type="journal article" date="2010" name="Nature">
        <title>Metabolic streamlining in an open-ocean nitrogen-fixing cyanobacterium.</title>
        <authorList>
            <person name="Tripp H.J."/>
            <person name="Bench S.R."/>
            <person name="Turk K.A."/>
            <person name="Foster R.A."/>
            <person name="Desany B.A."/>
            <person name="Niazi F."/>
            <person name="Affourtit J.P."/>
            <person name="Zehr J.P."/>
        </authorList>
    </citation>
    <scope>NUCLEOTIDE SEQUENCE [LARGE SCALE GENOMIC DNA]</scope>
    <source>
        <strain evidence="13">ALOHA</strain>
    </source>
</reference>
<comment type="cofactor">
    <cofactor evidence="2">
        <name>Mg(2+)</name>
        <dbReference type="ChEBI" id="CHEBI:18420"/>
    </cofactor>
</comment>
<evidence type="ECO:0000313" key="12">
    <source>
        <dbReference type="EMBL" id="ADB95643.1"/>
    </source>
</evidence>
<proteinExistence type="inferred from homology"/>
<dbReference type="RefSeq" id="WP_012954330.1">
    <property type="nucleotide sequence ID" value="NC_013771.1"/>
</dbReference>
<comment type="pathway">
    <text evidence="10">Sulfur metabolism; glutathione biosynthesis; glutathione from L-cysteine and L-glutamate: step 2/2.</text>
</comment>
<accession>D3EQ93</accession>
<comment type="similarity">
    <text evidence="10">Belongs to the prokaryotic GSH synthase family.</text>
</comment>
<evidence type="ECO:0000256" key="10">
    <source>
        <dbReference type="HAMAP-Rule" id="MF_00162"/>
    </source>
</evidence>
<dbReference type="KEGG" id="cyu:UCYN_09640"/>
<dbReference type="PANTHER" id="PTHR21621:SF4">
    <property type="entry name" value="GLUTATHIONE SYNTHETASE"/>
    <property type="match status" value="1"/>
</dbReference>
<dbReference type="PANTHER" id="PTHR21621">
    <property type="entry name" value="RIBOSOMAL PROTEIN S6 MODIFICATION PROTEIN"/>
    <property type="match status" value="1"/>
</dbReference>
<dbReference type="GO" id="GO:0004363">
    <property type="term" value="F:glutathione synthase activity"/>
    <property type="evidence" value="ECO:0007669"/>
    <property type="project" value="UniProtKB-UniRule"/>
</dbReference>
<dbReference type="SUPFAM" id="SSF52440">
    <property type="entry name" value="PreATP-grasp domain"/>
    <property type="match status" value="1"/>
</dbReference>
<evidence type="ECO:0000313" key="13">
    <source>
        <dbReference type="Proteomes" id="UP000001405"/>
    </source>
</evidence>
<dbReference type="InterPro" id="IPR011761">
    <property type="entry name" value="ATP-grasp"/>
</dbReference>
<sequence length="319" mass="36047">MKLAFVVDPISELEPNHDSTIAMIEAAQDLGHEVWVTKINKLSIIEGKAWARMSRIEVDLTFFREKQKPKNISWYEISSQRLVCLDDMNVVFMRKDPPVNIRYLYATYILDLINPINTLVLNSPRGLREANEKIYALQFHQFMPPTIVGKDKEIIHDFVHTYKTAVLKPLGGKAGEGILILNLQDPNLNSIIEISTHQGQEPVMIQQFLPEAKYGDKRIILLNGNPIGAVNRVPTGQEFRGNMAVGGRVEKAEISLQEHDMCKVLGKKLRQDGLYFVGIDIIGGYLTEINVTSPTGIREIDSLDQKNLGQEVIKWVTSQ</sequence>
<dbReference type="Pfam" id="PF02955">
    <property type="entry name" value="GSH-S_ATP"/>
    <property type="match status" value="1"/>
</dbReference>
<name>D3EQ93_ATETH</name>
<dbReference type="AlphaFoldDB" id="D3EQ93"/>
<dbReference type="EMBL" id="CP001842">
    <property type="protein sequence ID" value="ADB95643.1"/>
    <property type="molecule type" value="Genomic_DNA"/>
</dbReference>
<evidence type="ECO:0000256" key="1">
    <source>
        <dbReference type="ARBA" id="ARBA00001936"/>
    </source>
</evidence>
<evidence type="ECO:0000256" key="9">
    <source>
        <dbReference type="ARBA" id="ARBA00023211"/>
    </source>
</evidence>
<evidence type="ECO:0000256" key="5">
    <source>
        <dbReference type="ARBA" id="ARBA00022723"/>
    </source>
</evidence>
<dbReference type="SUPFAM" id="SSF56059">
    <property type="entry name" value="Glutathione synthetase ATP-binding domain-like"/>
    <property type="match status" value="1"/>
</dbReference>